<protein>
    <submittedName>
        <fullName evidence="1">S-adenosyl-L-methionine-dependent methyltransferase</fullName>
    </submittedName>
</protein>
<proteinExistence type="predicted"/>
<reference evidence="1" key="1">
    <citation type="journal article" date="2021" name="New Phytol.">
        <title>Evolutionary innovations through gain and loss of genes in the ectomycorrhizal Boletales.</title>
        <authorList>
            <person name="Wu G."/>
            <person name="Miyauchi S."/>
            <person name="Morin E."/>
            <person name="Kuo A."/>
            <person name="Drula E."/>
            <person name="Varga T."/>
            <person name="Kohler A."/>
            <person name="Feng B."/>
            <person name="Cao Y."/>
            <person name="Lipzen A."/>
            <person name="Daum C."/>
            <person name="Hundley H."/>
            <person name="Pangilinan J."/>
            <person name="Johnson J."/>
            <person name="Barry K."/>
            <person name="LaButti K."/>
            <person name="Ng V."/>
            <person name="Ahrendt S."/>
            <person name="Min B."/>
            <person name="Choi I.G."/>
            <person name="Park H."/>
            <person name="Plett J.M."/>
            <person name="Magnuson J."/>
            <person name="Spatafora J.W."/>
            <person name="Nagy L.G."/>
            <person name="Henrissat B."/>
            <person name="Grigoriev I.V."/>
            <person name="Yang Z.L."/>
            <person name="Xu J."/>
            <person name="Martin F.M."/>
        </authorList>
    </citation>
    <scope>NUCLEOTIDE SEQUENCE</scope>
    <source>
        <strain evidence="1">KUC20120723A-06</strain>
    </source>
</reference>
<evidence type="ECO:0000313" key="2">
    <source>
        <dbReference type="Proteomes" id="UP000790709"/>
    </source>
</evidence>
<evidence type="ECO:0000313" key="1">
    <source>
        <dbReference type="EMBL" id="KAH7929067.1"/>
    </source>
</evidence>
<keyword evidence="1" id="KW-0808">Transferase</keyword>
<comment type="caution">
    <text evidence="1">The sequence shown here is derived from an EMBL/GenBank/DDBJ whole genome shotgun (WGS) entry which is preliminary data.</text>
</comment>
<keyword evidence="1" id="KW-0489">Methyltransferase</keyword>
<dbReference type="Proteomes" id="UP000790709">
    <property type="component" value="Unassembled WGS sequence"/>
</dbReference>
<accession>A0ACB8BUE5</accession>
<sequence length="223" mass="24922">MEDPKETVRAGYDALSLLYRQDNDEPVHHKAWTSQLLEILPAPPAHILDLGCGCGVPVARDLARAGYLITGVDISGVQIDRAKKLVPQGTFYQADVANPHLTDIVPTSSQFDAIIGLYVLIHIPVAEQAALMQRMGAWVKNGGYCILTVGISPWTAEIRGWLGGDEKVKMWWSQTSAEEYRRWARDAGFEIVRDEEVKNYRDPDIEGHQFLLLRKTQSVAEQP</sequence>
<name>A0ACB8BUE5_9AGAM</name>
<gene>
    <name evidence="1" type="ORF">BV22DRAFT_1057613</name>
</gene>
<keyword evidence="2" id="KW-1185">Reference proteome</keyword>
<organism evidence="1 2">
    <name type="scientific">Leucogyrophana mollusca</name>
    <dbReference type="NCBI Taxonomy" id="85980"/>
    <lineage>
        <taxon>Eukaryota</taxon>
        <taxon>Fungi</taxon>
        <taxon>Dikarya</taxon>
        <taxon>Basidiomycota</taxon>
        <taxon>Agaricomycotina</taxon>
        <taxon>Agaricomycetes</taxon>
        <taxon>Agaricomycetidae</taxon>
        <taxon>Boletales</taxon>
        <taxon>Boletales incertae sedis</taxon>
        <taxon>Leucogyrophana</taxon>
    </lineage>
</organism>
<dbReference type="EMBL" id="MU266345">
    <property type="protein sequence ID" value="KAH7929067.1"/>
    <property type="molecule type" value="Genomic_DNA"/>
</dbReference>